<sequence length="46" mass="5338">MVCCMCLELKGREVVRVMLQNKYLLSEIYKISGVTEEEVLVIKESM</sequence>
<proteinExistence type="predicted"/>
<dbReference type="KEGG" id="csci:HDCHBGLK_00001"/>
<dbReference type="EMBL" id="CP036170">
    <property type="protein sequence ID" value="QBF72656.1"/>
    <property type="molecule type" value="Genomic_DNA"/>
</dbReference>
<evidence type="ECO:0000313" key="2">
    <source>
        <dbReference type="EMBL" id="QBF76283.1"/>
    </source>
</evidence>
<protein>
    <submittedName>
        <fullName evidence="2">Uncharacterized protein</fullName>
    </submittedName>
</protein>
<keyword evidence="3" id="KW-1185">Reference proteome</keyword>
<organism evidence="2 3">
    <name type="scientific">Clostridium scindens (strain ATCC 35704 / DSM 5676 / VPI 13733 / 19)</name>
    <dbReference type="NCBI Taxonomy" id="411468"/>
    <lineage>
        <taxon>Bacteria</taxon>
        <taxon>Bacillati</taxon>
        <taxon>Bacillota</taxon>
        <taxon>Clostridia</taxon>
        <taxon>Lachnospirales</taxon>
        <taxon>Lachnospiraceae</taxon>
    </lineage>
</organism>
<evidence type="ECO:0000313" key="1">
    <source>
        <dbReference type="EMBL" id="QBF72656.1"/>
    </source>
</evidence>
<evidence type="ECO:0000313" key="3">
    <source>
        <dbReference type="Proteomes" id="UP000289664"/>
    </source>
</evidence>
<gene>
    <name evidence="1" type="ORF">HDCHBGLK_00001</name>
    <name evidence="2" type="ORF">HDCHBGLK_03700</name>
</gene>
<dbReference type="EMBL" id="CP036170">
    <property type="protein sequence ID" value="QBF76283.1"/>
    <property type="molecule type" value="Genomic_DNA"/>
</dbReference>
<name>A0A494WX14_CLOS5</name>
<dbReference type="Proteomes" id="UP000289664">
    <property type="component" value="Chromosome"/>
</dbReference>
<dbReference type="KEGG" id="csci:HDCHBGLK_03700"/>
<accession>A0A494WX14</accession>
<reference evidence="2 3" key="1">
    <citation type="journal article" date="2019" name="Appl. Environ. Microbiol.">
        <title>Clostridium scindens ATCC 35704: integration of nutritional requirements, the complete genome sequence, and global transcriptional responses to bile acids.</title>
        <authorList>
            <person name="Devendran S."/>
            <person name="Shrestha R."/>
            <person name="Alves J.M.P."/>
            <person name="Wolf P.G."/>
            <person name="Ly L."/>
            <person name="Hernandez A.G."/>
            <person name="Mendez-Garcia C."/>
            <person name="Inboden A."/>
            <person name="Wiley J."/>
            <person name="Paul O."/>
            <person name="Allen A."/>
            <person name="Springer E."/>
            <person name="Wright C.L."/>
            <person name="Fields C.J."/>
            <person name="Daniel S.L."/>
            <person name="Ridlon J.M."/>
        </authorList>
    </citation>
    <scope>NUCLEOTIDE SEQUENCE [LARGE SCALE GENOMIC DNA]</scope>
    <source>
        <strain evidence="2 3">ATCC 35704</strain>
    </source>
</reference>
<dbReference type="AlphaFoldDB" id="A0A494WX14"/>